<name>A0A0F8XK98_9ZZZZ</name>
<accession>A0A0F8XK98</accession>
<proteinExistence type="predicted"/>
<protein>
    <submittedName>
        <fullName evidence="1">Uncharacterized protein</fullName>
    </submittedName>
</protein>
<evidence type="ECO:0000313" key="1">
    <source>
        <dbReference type="EMBL" id="KKK69552.1"/>
    </source>
</evidence>
<comment type="caution">
    <text evidence="1">The sequence shown here is derived from an EMBL/GenBank/DDBJ whole genome shotgun (WGS) entry which is preliminary data.</text>
</comment>
<dbReference type="EMBL" id="LAZR01058592">
    <property type="protein sequence ID" value="KKK69552.1"/>
    <property type="molecule type" value="Genomic_DNA"/>
</dbReference>
<dbReference type="AlphaFoldDB" id="A0A0F8XK98"/>
<gene>
    <name evidence="1" type="ORF">LCGC14_2932870</name>
</gene>
<reference evidence="1" key="1">
    <citation type="journal article" date="2015" name="Nature">
        <title>Complex archaea that bridge the gap between prokaryotes and eukaryotes.</title>
        <authorList>
            <person name="Spang A."/>
            <person name="Saw J.H."/>
            <person name="Jorgensen S.L."/>
            <person name="Zaremba-Niedzwiedzka K."/>
            <person name="Martijn J."/>
            <person name="Lind A.E."/>
            <person name="van Eijk R."/>
            <person name="Schleper C."/>
            <person name="Guy L."/>
            <person name="Ettema T.J."/>
        </authorList>
    </citation>
    <scope>NUCLEOTIDE SEQUENCE</scope>
</reference>
<organism evidence="1">
    <name type="scientific">marine sediment metagenome</name>
    <dbReference type="NCBI Taxonomy" id="412755"/>
    <lineage>
        <taxon>unclassified sequences</taxon>
        <taxon>metagenomes</taxon>
        <taxon>ecological metagenomes</taxon>
    </lineage>
</organism>
<sequence>MVAANMPAFERVIAELQDHTCRLVRLQGRAREVRDRREPSAGCAAPLKVHLPLAGGQAVAVPRTGHRLSCMARGRWGQA</sequence>
<feature type="non-terminal residue" evidence="1">
    <location>
        <position position="79"/>
    </location>
</feature>